<dbReference type="Proteomes" id="UP000887116">
    <property type="component" value="Unassembled WGS sequence"/>
</dbReference>
<keyword evidence="2" id="KW-1185">Reference proteome</keyword>
<comment type="caution">
    <text evidence="1">The sequence shown here is derived from an EMBL/GenBank/DDBJ whole genome shotgun (WGS) entry which is preliminary data.</text>
</comment>
<proteinExistence type="predicted"/>
<name>A0A8X6HPR9_TRICU</name>
<evidence type="ECO:0000313" key="1">
    <source>
        <dbReference type="EMBL" id="GFR27902.1"/>
    </source>
</evidence>
<reference evidence="1" key="1">
    <citation type="submission" date="2020-07" db="EMBL/GenBank/DDBJ databases">
        <title>Multicomponent nature underlies the extraordinary mechanical properties of spider dragline silk.</title>
        <authorList>
            <person name="Kono N."/>
            <person name="Nakamura H."/>
            <person name="Mori M."/>
            <person name="Yoshida Y."/>
            <person name="Ohtoshi R."/>
            <person name="Malay A.D."/>
            <person name="Moran D.A.P."/>
            <person name="Tomita M."/>
            <person name="Numata K."/>
            <person name="Arakawa K."/>
        </authorList>
    </citation>
    <scope>NUCLEOTIDE SEQUENCE</scope>
</reference>
<accession>A0A8X6HPR9</accession>
<dbReference type="AlphaFoldDB" id="A0A8X6HPR9"/>
<sequence length="46" mass="5110">MATTDENGRKVADMIKANRRITIDGVEEELGIDNERAHKIISDILG</sequence>
<organism evidence="1 2">
    <name type="scientific">Trichonephila clavata</name>
    <name type="common">Joro spider</name>
    <name type="synonym">Nephila clavata</name>
    <dbReference type="NCBI Taxonomy" id="2740835"/>
    <lineage>
        <taxon>Eukaryota</taxon>
        <taxon>Metazoa</taxon>
        <taxon>Ecdysozoa</taxon>
        <taxon>Arthropoda</taxon>
        <taxon>Chelicerata</taxon>
        <taxon>Arachnida</taxon>
        <taxon>Araneae</taxon>
        <taxon>Araneomorphae</taxon>
        <taxon>Entelegynae</taxon>
        <taxon>Araneoidea</taxon>
        <taxon>Nephilidae</taxon>
        <taxon>Trichonephila</taxon>
    </lineage>
</organism>
<dbReference type="OrthoDB" id="6429307at2759"/>
<gene>
    <name evidence="1" type="ORF">TNCT_68661</name>
</gene>
<dbReference type="EMBL" id="BMAO01019031">
    <property type="protein sequence ID" value="GFR27902.1"/>
    <property type="molecule type" value="Genomic_DNA"/>
</dbReference>
<feature type="non-terminal residue" evidence="1">
    <location>
        <position position="46"/>
    </location>
</feature>
<protein>
    <submittedName>
        <fullName evidence="1">Uncharacterized protein</fullName>
    </submittedName>
</protein>
<evidence type="ECO:0000313" key="2">
    <source>
        <dbReference type="Proteomes" id="UP000887116"/>
    </source>
</evidence>